<reference evidence="1 2" key="1">
    <citation type="submission" date="2020-08" db="EMBL/GenBank/DDBJ databases">
        <title>Sequencing the genomes of 1000 actinobacteria strains.</title>
        <authorList>
            <person name="Klenk H.-P."/>
        </authorList>
    </citation>
    <scope>NUCLEOTIDE SEQUENCE [LARGE SCALE GENOMIC DNA]</scope>
    <source>
        <strain evidence="1 2">DSM 105369</strain>
    </source>
</reference>
<protein>
    <submittedName>
        <fullName evidence="1">Uncharacterized protein</fullName>
    </submittedName>
</protein>
<accession>A0A839N630</accession>
<evidence type="ECO:0000313" key="2">
    <source>
        <dbReference type="Proteomes" id="UP000559182"/>
    </source>
</evidence>
<dbReference type="RefSeq" id="WP_183318083.1">
    <property type="nucleotide sequence ID" value="NZ_JACHVQ010000001.1"/>
</dbReference>
<proteinExistence type="predicted"/>
<evidence type="ECO:0000313" key="1">
    <source>
        <dbReference type="EMBL" id="MBB2890182.1"/>
    </source>
</evidence>
<sequence>MLGDEIDRKARTPLQGFALLRRASKSSPAGLFKFANFSREVTGNDIPASYRGIYVNGFTDVTSADVYWYTSHACTQTNLSTNTVDPRLRNSCRSASSYGKTVSSMRQLVAIGKRPQPVWNFVELLNGASRGSPFVADITPAQLKGAVMNSLINGAQGIVYFNQSSSGPCRGSALIRQSQYNPRFCATPNVAAMGQINRLIRQLAPVLNTQSYQFDFGTGLNTMLKSYKGSTYLFAMISGGSRPGKRTFSVPHVLDGKDATVVDEHRTIHISADGSFTDTFSTEDTYHIYRVSRG</sequence>
<organism evidence="1 2">
    <name type="scientific">Flexivirga oryzae</name>
    <dbReference type="NCBI Taxonomy" id="1794944"/>
    <lineage>
        <taxon>Bacteria</taxon>
        <taxon>Bacillati</taxon>
        <taxon>Actinomycetota</taxon>
        <taxon>Actinomycetes</taxon>
        <taxon>Micrococcales</taxon>
        <taxon>Dermacoccaceae</taxon>
        <taxon>Flexivirga</taxon>
    </lineage>
</organism>
<comment type="caution">
    <text evidence="1">The sequence shown here is derived from an EMBL/GenBank/DDBJ whole genome shotgun (WGS) entry which is preliminary data.</text>
</comment>
<dbReference type="EMBL" id="JACHVQ010000001">
    <property type="protein sequence ID" value="MBB2890182.1"/>
    <property type="molecule type" value="Genomic_DNA"/>
</dbReference>
<keyword evidence="2" id="KW-1185">Reference proteome</keyword>
<dbReference type="Proteomes" id="UP000559182">
    <property type="component" value="Unassembled WGS sequence"/>
</dbReference>
<name>A0A839N630_9MICO</name>
<dbReference type="AlphaFoldDB" id="A0A839N630"/>
<gene>
    <name evidence="1" type="ORF">FHU39_000166</name>
</gene>